<dbReference type="InterPro" id="IPR041338">
    <property type="entry name" value="OSBS_N"/>
</dbReference>
<dbReference type="Pfam" id="PF21508">
    <property type="entry name" value="MenC_N"/>
    <property type="match status" value="1"/>
</dbReference>
<dbReference type="InterPro" id="IPR029017">
    <property type="entry name" value="Enolase-like_N"/>
</dbReference>
<dbReference type="InterPro" id="IPR013342">
    <property type="entry name" value="Mandelate_racemase_C"/>
</dbReference>
<dbReference type="GO" id="GO:0009234">
    <property type="term" value="P:menaquinone biosynthetic process"/>
    <property type="evidence" value="ECO:0007669"/>
    <property type="project" value="UniProtKB-UniRule"/>
</dbReference>
<feature type="active site" description="Proton acceptor" evidence="4">
    <location>
        <position position="247"/>
    </location>
</feature>
<dbReference type="SFLD" id="SFLDS00001">
    <property type="entry name" value="Enolase"/>
    <property type="match status" value="1"/>
</dbReference>
<proteinExistence type="inferred from homology"/>
<evidence type="ECO:0000256" key="4">
    <source>
        <dbReference type="HAMAP-Rule" id="MF_00470"/>
    </source>
</evidence>
<organism evidence="7">
    <name type="scientific">Acerihabitans sp. KWT182</name>
    <dbReference type="NCBI Taxonomy" id="3157919"/>
    <lineage>
        <taxon>Bacteria</taxon>
        <taxon>Pseudomonadati</taxon>
        <taxon>Pseudomonadota</taxon>
        <taxon>Gammaproteobacteria</taxon>
        <taxon>Enterobacterales</taxon>
        <taxon>Pectobacteriaceae</taxon>
        <taxon>Acerihabitans</taxon>
    </lineage>
</organism>
<dbReference type="SFLD" id="SFLDG00180">
    <property type="entry name" value="muconate_cycloisomerase"/>
    <property type="match status" value="1"/>
</dbReference>
<dbReference type="PANTHER" id="PTHR48073">
    <property type="entry name" value="O-SUCCINYLBENZOATE SYNTHASE-RELATED"/>
    <property type="match status" value="1"/>
</dbReference>
<feature type="binding site" evidence="4">
    <location>
        <position position="225"/>
    </location>
    <ligand>
        <name>Mg(2+)</name>
        <dbReference type="ChEBI" id="CHEBI:18420"/>
    </ligand>
</feature>
<dbReference type="SMART" id="SM00922">
    <property type="entry name" value="MR_MLE"/>
    <property type="match status" value="1"/>
</dbReference>
<feature type="domain" description="Mandelate racemase/muconate lactonizing enzyme C-terminal" evidence="6">
    <location>
        <begin position="126"/>
        <end position="221"/>
    </location>
</feature>
<gene>
    <name evidence="4 7" type="primary">menC</name>
    <name evidence="7" type="ORF">ABK905_18445</name>
</gene>
<keyword evidence="1 4" id="KW-0479">Metal-binding</keyword>
<keyword evidence="2 4" id="KW-0460">Magnesium</keyword>
<feature type="active site" description="Proton donor" evidence="4">
    <location>
        <position position="145"/>
    </location>
</feature>
<dbReference type="InterPro" id="IPR036849">
    <property type="entry name" value="Enolase-like_C_sf"/>
</dbReference>
<dbReference type="EC" id="4.2.1.113" evidence="4 5"/>
<name>A0AAU7Q617_9GAMM</name>
<evidence type="ECO:0000256" key="1">
    <source>
        <dbReference type="ARBA" id="ARBA00022723"/>
    </source>
</evidence>
<dbReference type="GO" id="GO:0043748">
    <property type="term" value="F:O-succinylbenzoate synthase activity"/>
    <property type="evidence" value="ECO:0007669"/>
    <property type="project" value="UniProtKB-EC"/>
</dbReference>
<dbReference type="Gene3D" id="3.30.390.10">
    <property type="entry name" value="Enolase-like, N-terminal domain"/>
    <property type="match status" value="1"/>
</dbReference>
<feature type="binding site" evidence="4">
    <location>
        <position position="202"/>
    </location>
    <ligand>
        <name>Mg(2+)</name>
        <dbReference type="ChEBI" id="CHEBI:18420"/>
    </ligand>
</feature>
<comment type="pathway">
    <text evidence="4">Quinol/quinone metabolism; 1,4-dihydroxy-2-naphthoate biosynthesis; 1,4-dihydroxy-2-naphthoate from chorismate: step 4/7.</text>
</comment>
<evidence type="ECO:0000256" key="2">
    <source>
        <dbReference type="ARBA" id="ARBA00022842"/>
    </source>
</evidence>
<keyword evidence="4" id="KW-0474">Menaquinone biosynthesis</keyword>
<evidence type="ECO:0000313" key="7">
    <source>
        <dbReference type="EMBL" id="XBS68615.1"/>
    </source>
</evidence>
<dbReference type="InterPro" id="IPR029065">
    <property type="entry name" value="Enolase_C-like"/>
</dbReference>
<dbReference type="AlphaFoldDB" id="A0AAU7Q617"/>
<comment type="cofactor">
    <cofactor evidence="4">
        <name>a divalent metal cation</name>
        <dbReference type="ChEBI" id="CHEBI:60240"/>
    </cofactor>
</comment>
<comment type="similarity">
    <text evidence="4">Belongs to the mandelate racemase/muconate lactonizing enzyme family. MenC type 1 subfamily.</text>
</comment>
<evidence type="ECO:0000259" key="6">
    <source>
        <dbReference type="SMART" id="SM00922"/>
    </source>
</evidence>
<dbReference type="Pfam" id="PF13378">
    <property type="entry name" value="MR_MLE_C"/>
    <property type="match status" value="1"/>
</dbReference>
<dbReference type="CDD" id="cd03320">
    <property type="entry name" value="OSBS"/>
    <property type="match status" value="1"/>
</dbReference>
<comment type="function">
    <text evidence="4">Converts 2-succinyl-6-hydroxy-2,4-cyclohexadiene-1-carboxylate (SHCHC) to 2-succinylbenzoate (OSB).</text>
</comment>
<dbReference type="EMBL" id="CP157947">
    <property type="protein sequence ID" value="XBS68615.1"/>
    <property type="molecule type" value="Genomic_DNA"/>
</dbReference>
<evidence type="ECO:0000256" key="5">
    <source>
        <dbReference type="NCBIfam" id="TIGR01927"/>
    </source>
</evidence>
<dbReference type="GO" id="GO:0000287">
    <property type="term" value="F:magnesium ion binding"/>
    <property type="evidence" value="ECO:0007669"/>
    <property type="project" value="UniProtKB-UniRule"/>
</dbReference>
<comment type="catalytic activity">
    <reaction evidence="4">
        <text>(1R,6R)-6-hydroxy-2-succinyl-cyclohexa-2,4-diene-1-carboxylate = 2-succinylbenzoate + H2O</text>
        <dbReference type="Rhea" id="RHEA:10196"/>
        <dbReference type="ChEBI" id="CHEBI:15377"/>
        <dbReference type="ChEBI" id="CHEBI:18325"/>
        <dbReference type="ChEBI" id="CHEBI:58689"/>
        <dbReference type="EC" id="4.2.1.113"/>
    </reaction>
</comment>
<dbReference type="NCBIfam" id="TIGR01927">
    <property type="entry name" value="menC_gam_Gplu"/>
    <property type="match status" value="1"/>
</dbReference>
<dbReference type="NCBIfam" id="NF003473">
    <property type="entry name" value="PRK05105.1"/>
    <property type="match status" value="1"/>
</dbReference>
<reference evidence="7" key="1">
    <citation type="submission" date="2024-06" db="EMBL/GenBank/DDBJ databases">
        <authorList>
            <person name="Coelho C."/>
            <person name="Bento M."/>
            <person name="Garcia E."/>
            <person name="Camelo A."/>
            <person name="Brandao I."/>
            <person name="Espirito Santo C."/>
            <person name="Trovao J."/>
            <person name="Verissimo A."/>
            <person name="Costa J."/>
            <person name="Tiago I."/>
        </authorList>
    </citation>
    <scope>NUCLEOTIDE SEQUENCE</scope>
    <source>
        <strain evidence="7">KWT182</strain>
    </source>
</reference>
<dbReference type="SFLD" id="SFLDF00009">
    <property type="entry name" value="o-succinylbenzoate_synthase"/>
    <property type="match status" value="1"/>
</dbReference>
<protein>
    <recommendedName>
        <fullName evidence="4 5">o-succinylbenzoate synthase</fullName>
        <shortName evidence="4">OSB synthase</shortName>
        <shortName evidence="4">OSBS</shortName>
        <ecNumber evidence="4 5">4.2.1.113</ecNumber>
    </recommendedName>
    <alternativeName>
        <fullName evidence="4">4-(2'-carboxyphenyl)-4-oxybutyric acid synthase</fullName>
    </alternativeName>
    <alternativeName>
        <fullName evidence="4">o-succinylbenzoic acid synthase</fullName>
    </alternativeName>
</protein>
<dbReference type="InterPro" id="IPR010196">
    <property type="entry name" value="OSB_synthase_MenC1"/>
</dbReference>
<accession>A0AAU7Q617</accession>
<feature type="binding site" evidence="4">
    <location>
        <position position="173"/>
    </location>
    <ligand>
        <name>Mg(2+)</name>
        <dbReference type="ChEBI" id="CHEBI:18420"/>
    </ligand>
</feature>
<dbReference type="HAMAP" id="MF_00470">
    <property type="entry name" value="MenC_1"/>
    <property type="match status" value="1"/>
</dbReference>
<dbReference type="SUPFAM" id="SSF54826">
    <property type="entry name" value="Enolase N-terminal domain-like"/>
    <property type="match status" value="1"/>
</dbReference>
<sequence>MRRGTLWRYSLPFNAGVMLRGRRLTQRAGLLVRLEDGPRSGEGEIAPLPGFSRETLPQAADAALGLLRRWVDEAPVPLEAGLRHGEDAMAIPPSAAFGFSCALAELEERLPSQANYRSAPLCRGDGDDFIRRLAGTPGTNLAKVKVGLTDEREESRQINRLLAALPALHLRLDANRSWSCSAAAAFAQGLDTSLRGRIDFIEEPCATSAESLAFARDTGIAIAWDETAREAGFYPRPQPGVAALIIKPTLTGSLERCERVVEQARQAGLTAVISSAIESSLGLTQLARLAYALTPGVLPGLDTLSTLGAQLRRPWPGSPLPMQSPAELRVIAQVT</sequence>
<evidence type="ECO:0000256" key="3">
    <source>
        <dbReference type="ARBA" id="ARBA00023239"/>
    </source>
</evidence>
<comment type="pathway">
    <text evidence="4">Quinol/quinone metabolism; menaquinone biosynthesis.</text>
</comment>
<dbReference type="Gene3D" id="3.20.20.120">
    <property type="entry name" value="Enolase-like C-terminal domain"/>
    <property type="match status" value="1"/>
</dbReference>
<dbReference type="SUPFAM" id="SSF51604">
    <property type="entry name" value="Enolase C-terminal domain-like"/>
    <property type="match status" value="1"/>
</dbReference>
<keyword evidence="3 4" id="KW-0456">Lyase</keyword>
<dbReference type="PANTHER" id="PTHR48073:SF2">
    <property type="entry name" value="O-SUCCINYLBENZOATE SYNTHASE"/>
    <property type="match status" value="1"/>
</dbReference>